<accession>A0ABR9WAD8</accession>
<dbReference type="Proteomes" id="UP000634134">
    <property type="component" value="Unassembled WGS sequence"/>
</dbReference>
<name>A0ABR9WAD8_9BACT</name>
<organism evidence="1 2">
    <name type="scientific">Dyadobacter subterraneus</name>
    <dbReference type="NCBI Taxonomy" id="2773304"/>
    <lineage>
        <taxon>Bacteria</taxon>
        <taxon>Pseudomonadati</taxon>
        <taxon>Bacteroidota</taxon>
        <taxon>Cytophagia</taxon>
        <taxon>Cytophagales</taxon>
        <taxon>Spirosomataceae</taxon>
        <taxon>Dyadobacter</taxon>
    </lineage>
</organism>
<reference evidence="2" key="1">
    <citation type="submission" date="2023-07" db="EMBL/GenBank/DDBJ databases">
        <title>Dyadobacter sp. nov 'subterranea' isolated from contaminted grondwater.</title>
        <authorList>
            <person name="Szabo I."/>
            <person name="Al-Omari J."/>
            <person name="Szerdahelyi S.G."/>
            <person name="Rado J."/>
        </authorList>
    </citation>
    <scope>NUCLEOTIDE SEQUENCE [LARGE SCALE GENOMIC DNA]</scope>
    <source>
        <strain evidence="2">UP-52</strain>
    </source>
</reference>
<keyword evidence="2" id="KW-1185">Reference proteome</keyword>
<evidence type="ECO:0000313" key="1">
    <source>
        <dbReference type="EMBL" id="MBE9462099.1"/>
    </source>
</evidence>
<comment type="caution">
    <text evidence="1">The sequence shown here is derived from an EMBL/GenBank/DDBJ whole genome shotgun (WGS) entry which is preliminary data.</text>
</comment>
<evidence type="ECO:0000313" key="2">
    <source>
        <dbReference type="Proteomes" id="UP000634134"/>
    </source>
</evidence>
<proteinExistence type="predicted"/>
<dbReference type="RefSeq" id="WP_194120325.1">
    <property type="nucleotide sequence ID" value="NZ_JACYGY010000001.1"/>
</dbReference>
<gene>
    <name evidence="1" type="ORF">IEE83_09425</name>
</gene>
<protein>
    <submittedName>
        <fullName evidence="1">Uncharacterized protein</fullName>
    </submittedName>
</protein>
<dbReference type="EMBL" id="JACYGY010000001">
    <property type="protein sequence ID" value="MBE9462099.1"/>
    <property type="molecule type" value="Genomic_DNA"/>
</dbReference>
<sequence>MKRADSQNQQPSDWEFNQLIETMLQDIYLSMPSTGVYPFTVIRTIGTALISGVVEPMPMLRSQILVLRRTDFDYSDFTDYVINSKEYNRILSENREAFLEAYRLKYPDFTALAAWTEQITAFGIGILGQLAGQKNVKLTLIETDLDQWDTHYGLTYRNLQAYQVFEAKPIL</sequence>